<sequence length="339" mass="36710">MESSNVGGGGDPSGGEGTVATRRPSKIALERISSSVAHGTTASGSLGHGEMVVVEREEGYDHVFTPNAERQLLPNNLPSLTTNNLPPVPPKLCNIPLVLVLPSSFTEHDCGVGYPACNNGRVIILTSTSTSVLPPGANITSHNDSSNSSFWHNNGRHIDDYSHRSLPPPPLSSLDTIITFFTNPDSSSSLNTGGINGNHYKDMFDENLDPDRLTKRLEDGWIVDNEEKAAKLETFKLSETASEVEGVDWEGGGGLQTQEVGAIVYPPPNALHVSISLHRFVESKEELVLQVTLLFEHFSEEQFTCESAIEEASDVGRFPTSDIHTYAKVLEHEPNAITR</sequence>
<protein>
    <submittedName>
        <fullName evidence="2">Uncharacterized protein</fullName>
    </submittedName>
</protein>
<evidence type="ECO:0000256" key="1">
    <source>
        <dbReference type="SAM" id="MobiDB-lite"/>
    </source>
</evidence>
<accession>A0A4S8KNH5</accession>
<evidence type="ECO:0000313" key="2">
    <source>
        <dbReference type="EMBL" id="THU77206.1"/>
    </source>
</evidence>
<proteinExistence type="predicted"/>
<feature type="region of interest" description="Disordered" evidence="1">
    <location>
        <begin position="1"/>
        <end position="21"/>
    </location>
</feature>
<gene>
    <name evidence="2" type="ORF">K435DRAFT_812665</name>
</gene>
<dbReference type="Proteomes" id="UP000297245">
    <property type="component" value="Unassembled WGS sequence"/>
</dbReference>
<feature type="compositionally biased region" description="Gly residues" evidence="1">
    <location>
        <begin position="1"/>
        <end position="17"/>
    </location>
</feature>
<name>A0A4S8KNH5_DENBC</name>
<evidence type="ECO:0000313" key="3">
    <source>
        <dbReference type="Proteomes" id="UP000297245"/>
    </source>
</evidence>
<keyword evidence="3" id="KW-1185">Reference proteome</keyword>
<organism evidence="2 3">
    <name type="scientific">Dendrothele bispora (strain CBS 962.96)</name>
    <dbReference type="NCBI Taxonomy" id="1314807"/>
    <lineage>
        <taxon>Eukaryota</taxon>
        <taxon>Fungi</taxon>
        <taxon>Dikarya</taxon>
        <taxon>Basidiomycota</taxon>
        <taxon>Agaricomycotina</taxon>
        <taxon>Agaricomycetes</taxon>
        <taxon>Agaricomycetidae</taxon>
        <taxon>Agaricales</taxon>
        <taxon>Agaricales incertae sedis</taxon>
        <taxon>Dendrothele</taxon>
    </lineage>
</organism>
<reference evidence="2 3" key="1">
    <citation type="journal article" date="2019" name="Nat. Ecol. Evol.">
        <title>Megaphylogeny resolves global patterns of mushroom evolution.</title>
        <authorList>
            <person name="Varga T."/>
            <person name="Krizsan K."/>
            <person name="Foldi C."/>
            <person name="Dima B."/>
            <person name="Sanchez-Garcia M."/>
            <person name="Sanchez-Ramirez S."/>
            <person name="Szollosi G.J."/>
            <person name="Szarkandi J.G."/>
            <person name="Papp V."/>
            <person name="Albert L."/>
            <person name="Andreopoulos W."/>
            <person name="Angelini C."/>
            <person name="Antonin V."/>
            <person name="Barry K.W."/>
            <person name="Bougher N.L."/>
            <person name="Buchanan P."/>
            <person name="Buyck B."/>
            <person name="Bense V."/>
            <person name="Catcheside P."/>
            <person name="Chovatia M."/>
            <person name="Cooper J."/>
            <person name="Damon W."/>
            <person name="Desjardin D."/>
            <person name="Finy P."/>
            <person name="Geml J."/>
            <person name="Haridas S."/>
            <person name="Hughes K."/>
            <person name="Justo A."/>
            <person name="Karasinski D."/>
            <person name="Kautmanova I."/>
            <person name="Kiss B."/>
            <person name="Kocsube S."/>
            <person name="Kotiranta H."/>
            <person name="LaButti K.M."/>
            <person name="Lechner B.E."/>
            <person name="Liimatainen K."/>
            <person name="Lipzen A."/>
            <person name="Lukacs Z."/>
            <person name="Mihaltcheva S."/>
            <person name="Morgado L.N."/>
            <person name="Niskanen T."/>
            <person name="Noordeloos M.E."/>
            <person name="Ohm R.A."/>
            <person name="Ortiz-Santana B."/>
            <person name="Ovrebo C."/>
            <person name="Racz N."/>
            <person name="Riley R."/>
            <person name="Savchenko A."/>
            <person name="Shiryaev A."/>
            <person name="Soop K."/>
            <person name="Spirin V."/>
            <person name="Szebenyi C."/>
            <person name="Tomsovsky M."/>
            <person name="Tulloss R.E."/>
            <person name="Uehling J."/>
            <person name="Grigoriev I.V."/>
            <person name="Vagvolgyi C."/>
            <person name="Papp T."/>
            <person name="Martin F.M."/>
            <person name="Miettinen O."/>
            <person name="Hibbett D.S."/>
            <person name="Nagy L.G."/>
        </authorList>
    </citation>
    <scope>NUCLEOTIDE SEQUENCE [LARGE SCALE GENOMIC DNA]</scope>
    <source>
        <strain evidence="2 3">CBS 962.96</strain>
    </source>
</reference>
<dbReference type="EMBL" id="ML180514">
    <property type="protein sequence ID" value="THU77206.1"/>
    <property type="molecule type" value="Genomic_DNA"/>
</dbReference>
<dbReference type="AlphaFoldDB" id="A0A4S8KNH5"/>